<name>A0A225DQB7_9BACT</name>
<evidence type="ECO:0000256" key="10">
    <source>
        <dbReference type="ARBA" id="ARBA00023136"/>
    </source>
</evidence>
<dbReference type="SUPFAM" id="SSF50156">
    <property type="entry name" value="PDZ domain-like"/>
    <property type="match status" value="1"/>
</dbReference>
<evidence type="ECO:0000256" key="3">
    <source>
        <dbReference type="ARBA" id="ARBA00007931"/>
    </source>
</evidence>
<dbReference type="Pfam" id="PF02163">
    <property type="entry name" value="Peptidase_M50"/>
    <property type="match status" value="1"/>
</dbReference>
<reference evidence="15" key="1">
    <citation type="submission" date="2017-06" db="EMBL/GenBank/DDBJ databases">
        <title>Genome analysis of Fimbriiglobus ruber SP5, the first member of the order Planctomycetales with confirmed chitinolytic capability.</title>
        <authorList>
            <person name="Ravin N.V."/>
            <person name="Rakitin A.L."/>
            <person name="Ivanova A.A."/>
            <person name="Beletsky A.V."/>
            <person name="Kulichevskaya I.S."/>
            <person name="Mardanov A.V."/>
            <person name="Dedysh S.N."/>
        </authorList>
    </citation>
    <scope>NUCLEOTIDE SEQUENCE [LARGE SCALE GENOMIC DNA]</scope>
    <source>
        <strain evidence="15">SP5</strain>
    </source>
</reference>
<feature type="transmembrane region" description="Helical" evidence="12">
    <location>
        <begin position="70"/>
        <end position="89"/>
    </location>
</feature>
<keyword evidence="4 14" id="KW-0645">Protease</keyword>
<proteinExistence type="inferred from homology"/>
<evidence type="ECO:0000259" key="13">
    <source>
        <dbReference type="Pfam" id="PF02163"/>
    </source>
</evidence>
<feature type="region of interest" description="Disordered" evidence="11">
    <location>
        <begin position="458"/>
        <end position="487"/>
    </location>
</feature>
<dbReference type="PANTHER" id="PTHR42837:SF2">
    <property type="entry name" value="MEMBRANE METALLOPROTEASE ARASP2, CHLOROPLASTIC-RELATED"/>
    <property type="match status" value="1"/>
</dbReference>
<dbReference type="Proteomes" id="UP000214646">
    <property type="component" value="Unassembled WGS sequence"/>
</dbReference>
<keyword evidence="10 12" id="KW-0472">Membrane</keyword>
<keyword evidence="6" id="KW-0378">Hydrolase</keyword>
<dbReference type="RefSeq" id="WP_143393083.1">
    <property type="nucleotide sequence ID" value="NZ_NIDE01000004.1"/>
</dbReference>
<feature type="domain" description="Peptidase M50" evidence="13">
    <location>
        <begin position="74"/>
        <end position="816"/>
    </location>
</feature>
<dbReference type="CDD" id="cd06163">
    <property type="entry name" value="S2P-M50_PDZ_RseP-like"/>
    <property type="match status" value="2"/>
</dbReference>
<evidence type="ECO:0000256" key="9">
    <source>
        <dbReference type="ARBA" id="ARBA00023049"/>
    </source>
</evidence>
<dbReference type="OrthoDB" id="9782003at2"/>
<feature type="transmembrane region" description="Helical" evidence="12">
    <location>
        <begin position="802"/>
        <end position="829"/>
    </location>
</feature>
<dbReference type="AlphaFoldDB" id="A0A225DQB7"/>
<feature type="transmembrane region" description="Helical" evidence="12">
    <location>
        <begin position="46"/>
        <end position="64"/>
    </location>
</feature>
<dbReference type="EMBL" id="NIDE01000004">
    <property type="protein sequence ID" value="OWK43283.1"/>
    <property type="molecule type" value="Genomic_DNA"/>
</dbReference>
<evidence type="ECO:0000256" key="6">
    <source>
        <dbReference type="ARBA" id="ARBA00022801"/>
    </source>
</evidence>
<keyword evidence="7" id="KW-0862">Zinc</keyword>
<dbReference type="InterPro" id="IPR004387">
    <property type="entry name" value="Pept_M50_Zn"/>
</dbReference>
<evidence type="ECO:0000256" key="1">
    <source>
        <dbReference type="ARBA" id="ARBA00001947"/>
    </source>
</evidence>
<dbReference type="Gene3D" id="2.30.42.10">
    <property type="match status" value="2"/>
</dbReference>
<evidence type="ECO:0000256" key="12">
    <source>
        <dbReference type="SAM" id="Phobius"/>
    </source>
</evidence>
<dbReference type="InterPro" id="IPR008915">
    <property type="entry name" value="Peptidase_M50"/>
</dbReference>
<feature type="transmembrane region" description="Helical" evidence="12">
    <location>
        <begin position="180"/>
        <end position="203"/>
    </location>
</feature>
<dbReference type="GO" id="GO:0004222">
    <property type="term" value="F:metalloendopeptidase activity"/>
    <property type="evidence" value="ECO:0007669"/>
    <property type="project" value="InterPro"/>
</dbReference>
<evidence type="ECO:0000256" key="2">
    <source>
        <dbReference type="ARBA" id="ARBA00004141"/>
    </source>
</evidence>
<dbReference type="PANTHER" id="PTHR42837">
    <property type="entry name" value="REGULATOR OF SIGMA-E PROTEASE RSEP"/>
    <property type="match status" value="1"/>
</dbReference>
<feature type="region of interest" description="Disordered" evidence="11">
    <location>
        <begin position="141"/>
        <end position="169"/>
    </location>
</feature>
<evidence type="ECO:0000313" key="14">
    <source>
        <dbReference type="EMBL" id="OWK43283.1"/>
    </source>
</evidence>
<comment type="caution">
    <text evidence="14">The sequence shown here is derived from an EMBL/GenBank/DDBJ whole genome shotgun (WGS) entry which is preliminary data.</text>
</comment>
<organism evidence="14 15">
    <name type="scientific">Fimbriiglobus ruber</name>
    <dbReference type="NCBI Taxonomy" id="1908690"/>
    <lineage>
        <taxon>Bacteria</taxon>
        <taxon>Pseudomonadati</taxon>
        <taxon>Planctomycetota</taxon>
        <taxon>Planctomycetia</taxon>
        <taxon>Gemmatales</taxon>
        <taxon>Gemmataceae</taxon>
        <taxon>Fimbriiglobus</taxon>
    </lineage>
</organism>
<feature type="region of interest" description="Disordered" evidence="11">
    <location>
        <begin position="1"/>
        <end position="33"/>
    </location>
</feature>
<dbReference type="GO" id="GO:0006508">
    <property type="term" value="P:proteolysis"/>
    <property type="evidence" value="ECO:0007669"/>
    <property type="project" value="UniProtKB-KW"/>
</dbReference>
<comment type="subcellular location">
    <subcellularLocation>
        <location evidence="2">Membrane</location>
        <topology evidence="2">Multi-pass membrane protein</topology>
    </subcellularLocation>
</comment>
<comment type="cofactor">
    <cofactor evidence="1">
        <name>Zn(2+)</name>
        <dbReference type="ChEBI" id="CHEBI:29105"/>
    </cofactor>
</comment>
<evidence type="ECO:0000256" key="4">
    <source>
        <dbReference type="ARBA" id="ARBA00022670"/>
    </source>
</evidence>
<dbReference type="GO" id="GO:0016020">
    <property type="term" value="C:membrane"/>
    <property type="evidence" value="ECO:0007669"/>
    <property type="project" value="UniProtKB-SubCell"/>
</dbReference>
<evidence type="ECO:0000256" key="11">
    <source>
        <dbReference type="SAM" id="MobiDB-lite"/>
    </source>
</evidence>
<keyword evidence="8 12" id="KW-1133">Transmembrane helix</keyword>
<accession>A0A225DQB7</accession>
<feature type="compositionally biased region" description="Low complexity" evidence="11">
    <location>
        <begin position="20"/>
        <end position="29"/>
    </location>
</feature>
<comment type="similarity">
    <text evidence="3">Belongs to the peptidase M50B family.</text>
</comment>
<dbReference type="InterPro" id="IPR036034">
    <property type="entry name" value="PDZ_sf"/>
</dbReference>
<evidence type="ECO:0000256" key="5">
    <source>
        <dbReference type="ARBA" id="ARBA00022692"/>
    </source>
</evidence>
<keyword evidence="9 14" id="KW-0482">Metalloprotease</keyword>
<feature type="transmembrane region" description="Helical" evidence="12">
    <location>
        <begin position="724"/>
        <end position="745"/>
    </location>
</feature>
<sequence>MDPNAPANRTPVTPQPGTSGAAPGAAEEPPAAPPDASLGGWFRQNGLQLVVIAVVVAVVCNFWHPLDVILAGFGMSLIIFIHELGHFAAAKACDVHVKTFSIGFGPALPFCQFKYGETTYKLAMIPLGGFVAMVGETDEHGDLVEPEPEAGGPGGDNGGDDEGVPDDPRSFKNKSVLQRMFIISAGVIMNIILAAGCFVATYLHGVQEKPAVAASIEPGSAAWRSGMHVGTEIKKINSQDNPWFDDIRPVVSSTTKGETVTLITEYRGGPLETVVVEPIRAEGVLFPQLGIAPPSKLALLALKRDENPPYTPGSAASKATAQDGGPGFLPGDTIVGMSADPVNLSEYDPAKISPIDPKRDGLPGGYFDYQKRLIRLAGKPVTFQVVRKTEGPPAAPVAVTVPPAYRQDIGLRMRIGAVVAVRSGSPAEKAQVQVRKMEKDKVLAAGDEIAAVEVPEADGSTTRFTADKDDKGNPQAHPPVKVRPLDPLKLPEDLDAWADRSPTHRRVRVYVLREGDHTQQRVPLDMEWDASYRYESTFIANPGTPVPINGLGLAYHVQSVVDTVEPFAAADRSKAADAARAAEKVPGGPAAVAAEFARLTKDLTPSPAAAAGLRPNDRIVQVRIKAQDTKGKEMTGKWGDAAAHHWAYVDLTIQKQPLLISVELKIDRDEQVVSLTPTVDESWPVEERGLFLAAETQTQKADGIADALDMGAHRTVRVIKMTYLSLYSIAFGRISVTMMSGPLTLARASYLIAGEDVWHLILFMALISVNLAVVNFLPIPVLDGGHMVFLLYEAVRGKPAPVSVQVVLTYLGFAIIGGLMLFVIGLDLWRLFFS</sequence>
<evidence type="ECO:0000256" key="8">
    <source>
        <dbReference type="ARBA" id="ARBA00022989"/>
    </source>
</evidence>
<keyword evidence="15" id="KW-1185">Reference proteome</keyword>
<keyword evidence="5 12" id="KW-0812">Transmembrane</keyword>
<evidence type="ECO:0000256" key="7">
    <source>
        <dbReference type="ARBA" id="ARBA00022833"/>
    </source>
</evidence>
<protein>
    <submittedName>
        <fullName evidence="14">Membrane-associated zinc metalloprotease</fullName>
    </submittedName>
</protein>
<gene>
    <name evidence="14" type="ORF">FRUB_02882</name>
</gene>
<evidence type="ECO:0000313" key="15">
    <source>
        <dbReference type="Proteomes" id="UP000214646"/>
    </source>
</evidence>
<feature type="transmembrane region" description="Helical" evidence="12">
    <location>
        <begin position="757"/>
        <end position="782"/>
    </location>
</feature>